<reference evidence="2" key="1">
    <citation type="journal article" date="2022" name="Mol. Ecol. Resour.">
        <title>The genomes of chicory, endive, great burdock and yacon provide insights into Asteraceae palaeo-polyploidization history and plant inulin production.</title>
        <authorList>
            <person name="Fan W."/>
            <person name="Wang S."/>
            <person name="Wang H."/>
            <person name="Wang A."/>
            <person name="Jiang F."/>
            <person name="Liu H."/>
            <person name="Zhao H."/>
            <person name="Xu D."/>
            <person name="Zhang Y."/>
        </authorList>
    </citation>
    <scope>NUCLEOTIDE SEQUENCE [LARGE SCALE GENOMIC DNA]</scope>
    <source>
        <strain evidence="2">cv. Punajuju</strain>
    </source>
</reference>
<evidence type="ECO:0000313" key="1">
    <source>
        <dbReference type="EMBL" id="KAI3690322.1"/>
    </source>
</evidence>
<comment type="caution">
    <text evidence="1">The sequence shown here is derived from an EMBL/GenBank/DDBJ whole genome shotgun (WGS) entry which is preliminary data.</text>
</comment>
<proteinExistence type="predicted"/>
<evidence type="ECO:0000313" key="2">
    <source>
        <dbReference type="Proteomes" id="UP001055811"/>
    </source>
</evidence>
<keyword evidence="2" id="KW-1185">Reference proteome</keyword>
<dbReference type="EMBL" id="CM042017">
    <property type="protein sequence ID" value="KAI3690322.1"/>
    <property type="molecule type" value="Genomic_DNA"/>
</dbReference>
<reference evidence="1 2" key="2">
    <citation type="journal article" date="2022" name="Mol. Ecol. Resour.">
        <title>The genomes of chicory, endive, great burdock and yacon provide insights into Asteraceae paleo-polyploidization history and plant inulin production.</title>
        <authorList>
            <person name="Fan W."/>
            <person name="Wang S."/>
            <person name="Wang H."/>
            <person name="Wang A."/>
            <person name="Jiang F."/>
            <person name="Liu H."/>
            <person name="Zhao H."/>
            <person name="Xu D."/>
            <person name="Zhang Y."/>
        </authorList>
    </citation>
    <scope>NUCLEOTIDE SEQUENCE [LARGE SCALE GENOMIC DNA]</scope>
    <source>
        <strain evidence="2">cv. Punajuju</strain>
        <tissue evidence="1">Leaves</tissue>
    </source>
</reference>
<gene>
    <name evidence="1" type="ORF">L2E82_48302</name>
</gene>
<accession>A0ACB8YX58</accession>
<name>A0ACB8YX58_CICIN</name>
<protein>
    <submittedName>
        <fullName evidence="1">Uncharacterized protein</fullName>
    </submittedName>
</protein>
<organism evidence="1 2">
    <name type="scientific">Cichorium intybus</name>
    <name type="common">Chicory</name>
    <dbReference type="NCBI Taxonomy" id="13427"/>
    <lineage>
        <taxon>Eukaryota</taxon>
        <taxon>Viridiplantae</taxon>
        <taxon>Streptophyta</taxon>
        <taxon>Embryophyta</taxon>
        <taxon>Tracheophyta</taxon>
        <taxon>Spermatophyta</taxon>
        <taxon>Magnoliopsida</taxon>
        <taxon>eudicotyledons</taxon>
        <taxon>Gunneridae</taxon>
        <taxon>Pentapetalae</taxon>
        <taxon>asterids</taxon>
        <taxon>campanulids</taxon>
        <taxon>Asterales</taxon>
        <taxon>Asteraceae</taxon>
        <taxon>Cichorioideae</taxon>
        <taxon>Cichorieae</taxon>
        <taxon>Cichoriinae</taxon>
        <taxon>Cichorium</taxon>
    </lineage>
</organism>
<sequence>MIKRSEKAEECHREEISPIGGLVKKLSPKDTNNPTGISSGPSPIPILLDSENNIDAGLLEKTEEEINKTHLDESGSSTKKSYKSPSINLKPAELSKDGKGIEEGKIEGISDKLNVLLSRETPLKKKLNLIEDEEAAKMDNEVNDLEAVEGKYKGVEG</sequence>
<dbReference type="Proteomes" id="UP001055811">
    <property type="component" value="Linkage Group LG09"/>
</dbReference>